<dbReference type="PANTHER" id="PTHR44227">
    <property type="match status" value="1"/>
</dbReference>
<evidence type="ECO:0000313" key="4">
    <source>
        <dbReference type="EMBL" id="MBD3866776.1"/>
    </source>
</evidence>
<feature type="transmembrane region" description="Helical" evidence="3">
    <location>
        <begin position="93"/>
        <end position="114"/>
    </location>
</feature>
<gene>
    <name evidence="4" type="ORF">IFK94_01510</name>
</gene>
<dbReference type="InterPro" id="IPR011990">
    <property type="entry name" value="TPR-like_helical_dom_sf"/>
</dbReference>
<keyword evidence="1" id="KW-0677">Repeat</keyword>
<dbReference type="AlphaFoldDB" id="A0A8J6Y6J9"/>
<evidence type="ECO:0000256" key="1">
    <source>
        <dbReference type="ARBA" id="ARBA00022737"/>
    </source>
</evidence>
<evidence type="ECO:0000256" key="2">
    <source>
        <dbReference type="ARBA" id="ARBA00022803"/>
    </source>
</evidence>
<dbReference type="SUPFAM" id="SSF48452">
    <property type="entry name" value="TPR-like"/>
    <property type="match status" value="1"/>
</dbReference>
<dbReference type="Gene3D" id="1.25.40.10">
    <property type="entry name" value="Tetratricopeptide repeat domain"/>
    <property type="match status" value="1"/>
</dbReference>
<dbReference type="EMBL" id="JACXWD010000003">
    <property type="protein sequence ID" value="MBD3866776.1"/>
    <property type="molecule type" value="Genomic_DNA"/>
</dbReference>
<dbReference type="InterPro" id="IPR052346">
    <property type="entry name" value="O-mannosyl-transferase_TMTC"/>
</dbReference>
<name>A0A8J6Y6J9_9BACT</name>
<feature type="transmembrane region" description="Helical" evidence="3">
    <location>
        <begin position="329"/>
        <end position="347"/>
    </location>
</feature>
<dbReference type="Proteomes" id="UP000648239">
    <property type="component" value="Unassembled WGS sequence"/>
</dbReference>
<comment type="caution">
    <text evidence="4">The sequence shown here is derived from an EMBL/GenBank/DDBJ whole genome shotgun (WGS) entry which is preliminary data.</text>
</comment>
<keyword evidence="3" id="KW-0472">Membrane</keyword>
<keyword evidence="3" id="KW-1133">Transmembrane helix</keyword>
<feature type="transmembrane region" description="Helical" evidence="3">
    <location>
        <begin position="175"/>
        <end position="191"/>
    </location>
</feature>
<evidence type="ECO:0000256" key="3">
    <source>
        <dbReference type="SAM" id="Phobius"/>
    </source>
</evidence>
<organism evidence="4 5">
    <name type="scientific">Candidatus Polarisedimenticola svalbardensis</name>
    <dbReference type="NCBI Taxonomy" id="2886004"/>
    <lineage>
        <taxon>Bacteria</taxon>
        <taxon>Pseudomonadati</taxon>
        <taxon>Acidobacteriota</taxon>
        <taxon>Candidatus Polarisedimenticolia</taxon>
        <taxon>Candidatus Polarisedimenticolales</taxon>
        <taxon>Candidatus Polarisedimenticolaceae</taxon>
        <taxon>Candidatus Polarisedimenticola</taxon>
    </lineage>
</organism>
<sequence length="495" mass="54142">MSDSSNNRLRRFLPWLLLAVLALLPYLSSLSNPVIHDDRALLIGNSWLADEATAVGLFQADYWAGTRMEGGDLYRPVTVLSLMWNLRYGGGSVSFRVVNLLLHAGVVLMLAWMLRVVLPAGCRQGAWFGAALFAVHPLGSEAVLWIVGRAEMLAALFGMAAFILYVQLSRRAGFGGWRLALSVVLFLLALFSKESTAVWIGIAAVWVFLYRKELDTSAMVRVVHGTLYLGVLGLFLGFRGSAVGWATKAPFFVDNPLVTLDAPQRIANAFVLLGFYGYKMIWPRTLSIDWAYDQLPVVGLMWAVPLALLLVAGWIGVALLLRKRSVPALFLWVFIAAGFAVTANVLIPIGTNFAERLAYLPLAGACGLAGFGLSRLSWNTSAKVAAVVIVVLLAGFRTGVRVTDFRSSTAVYEATARAAPRAVKSLTTLGNIRLRQERRPDLAIPILERVVSIWPEYPRALSSLAEAYAVTGNRTGAVEMDRRAREAAERLQSMQ</sequence>
<keyword evidence="2" id="KW-0802">TPR repeat</keyword>
<reference evidence="4 5" key="1">
    <citation type="submission" date="2020-08" db="EMBL/GenBank/DDBJ databases">
        <title>Acidobacteriota in marine sediments use diverse sulfur dissimilation pathways.</title>
        <authorList>
            <person name="Wasmund K."/>
        </authorList>
    </citation>
    <scope>NUCLEOTIDE SEQUENCE [LARGE SCALE GENOMIC DNA]</scope>
    <source>
        <strain evidence="4">MAG AM4</strain>
    </source>
</reference>
<feature type="transmembrane region" description="Helical" evidence="3">
    <location>
        <begin position="295"/>
        <end position="317"/>
    </location>
</feature>
<feature type="transmembrane region" description="Helical" evidence="3">
    <location>
        <begin position="197"/>
        <end position="214"/>
    </location>
</feature>
<evidence type="ECO:0000313" key="5">
    <source>
        <dbReference type="Proteomes" id="UP000648239"/>
    </source>
</evidence>
<feature type="transmembrane region" description="Helical" evidence="3">
    <location>
        <begin position="126"/>
        <end position="146"/>
    </location>
</feature>
<proteinExistence type="predicted"/>
<feature type="transmembrane region" description="Helical" evidence="3">
    <location>
        <begin position="384"/>
        <end position="400"/>
    </location>
</feature>
<feature type="transmembrane region" description="Helical" evidence="3">
    <location>
        <begin position="226"/>
        <end position="246"/>
    </location>
</feature>
<keyword evidence="3" id="KW-0812">Transmembrane</keyword>
<dbReference type="PANTHER" id="PTHR44227:SF3">
    <property type="entry name" value="PROTEIN O-MANNOSYL-TRANSFERASE TMTC4"/>
    <property type="match status" value="1"/>
</dbReference>
<feature type="transmembrane region" description="Helical" evidence="3">
    <location>
        <begin position="152"/>
        <end position="168"/>
    </location>
</feature>
<protein>
    <submittedName>
        <fullName evidence="4">DUF1736 domain-containing protein</fullName>
    </submittedName>
</protein>
<accession>A0A8J6Y6J9</accession>